<dbReference type="RefSeq" id="WP_123668001.1">
    <property type="nucleotide sequence ID" value="NZ_RJKE01000001.1"/>
</dbReference>
<gene>
    <name evidence="2" type="ORF">EDD29_6490</name>
</gene>
<organism evidence="2 3">
    <name type="scientific">Actinocorallia herbida</name>
    <dbReference type="NCBI Taxonomy" id="58109"/>
    <lineage>
        <taxon>Bacteria</taxon>
        <taxon>Bacillati</taxon>
        <taxon>Actinomycetota</taxon>
        <taxon>Actinomycetes</taxon>
        <taxon>Streptosporangiales</taxon>
        <taxon>Thermomonosporaceae</taxon>
        <taxon>Actinocorallia</taxon>
    </lineage>
</organism>
<accession>A0A3N1D6R3</accession>
<dbReference type="EMBL" id="RJKE01000001">
    <property type="protein sequence ID" value="ROO88808.1"/>
    <property type="molecule type" value="Genomic_DNA"/>
</dbReference>
<protein>
    <submittedName>
        <fullName evidence="2">Uncharacterized protein</fullName>
    </submittedName>
</protein>
<dbReference type="AlphaFoldDB" id="A0A3N1D6R3"/>
<keyword evidence="1" id="KW-0472">Membrane</keyword>
<name>A0A3N1D6R3_9ACTN</name>
<dbReference type="Proteomes" id="UP000272400">
    <property type="component" value="Unassembled WGS sequence"/>
</dbReference>
<reference evidence="2 3" key="1">
    <citation type="submission" date="2018-11" db="EMBL/GenBank/DDBJ databases">
        <title>Sequencing the genomes of 1000 actinobacteria strains.</title>
        <authorList>
            <person name="Klenk H.-P."/>
        </authorList>
    </citation>
    <scope>NUCLEOTIDE SEQUENCE [LARGE SCALE GENOMIC DNA]</scope>
    <source>
        <strain evidence="2 3">DSM 44254</strain>
    </source>
</reference>
<keyword evidence="1" id="KW-1133">Transmembrane helix</keyword>
<sequence>MTAALPVTESTVLPVLFMVVVLLATGLVLLARRMLPDKPAPVVRQEPDWLRADRAIARLRAAGLDTDRLLGPWLAEVRRGENRDLT</sequence>
<proteinExistence type="predicted"/>
<evidence type="ECO:0000313" key="2">
    <source>
        <dbReference type="EMBL" id="ROO88808.1"/>
    </source>
</evidence>
<feature type="transmembrane region" description="Helical" evidence="1">
    <location>
        <begin position="12"/>
        <end position="31"/>
    </location>
</feature>
<keyword evidence="3" id="KW-1185">Reference proteome</keyword>
<evidence type="ECO:0000313" key="3">
    <source>
        <dbReference type="Proteomes" id="UP000272400"/>
    </source>
</evidence>
<comment type="caution">
    <text evidence="2">The sequence shown here is derived from an EMBL/GenBank/DDBJ whole genome shotgun (WGS) entry which is preliminary data.</text>
</comment>
<keyword evidence="1" id="KW-0812">Transmembrane</keyword>
<evidence type="ECO:0000256" key="1">
    <source>
        <dbReference type="SAM" id="Phobius"/>
    </source>
</evidence>